<dbReference type="InterPro" id="IPR000055">
    <property type="entry name" value="Restrct_endonuc_typeI_TRD"/>
</dbReference>
<protein>
    <recommendedName>
        <fullName evidence="4">Type I restriction modification DNA specificity domain-containing protein</fullName>
    </recommendedName>
</protein>
<organism evidence="5">
    <name type="scientific">marine sediment metagenome</name>
    <dbReference type="NCBI Taxonomy" id="412755"/>
    <lineage>
        <taxon>unclassified sequences</taxon>
        <taxon>metagenomes</taxon>
        <taxon>ecological metagenomes</taxon>
    </lineage>
</organism>
<comment type="similarity">
    <text evidence="1">Belongs to the type-I restriction system S methylase family.</text>
</comment>
<dbReference type="EMBL" id="BARW01017244">
    <property type="protein sequence ID" value="GAJ00414.1"/>
    <property type="molecule type" value="Genomic_DNA"/>
</dbReference>
<evidence type="ECO:0000256" key="1">
    <source>
        <dbReference type="ARBA" id="ARBA00010923"/>
    </source>
</evidence>
<dbReference type="SUPFAM" id="SSF116734">
    <property type="entry name" value="DNA methylase specificity domain"/>
    <property type="match status" value="2"/>
</dbReference>
<sequence length="281" mass="31982">IRGNDWMTYLGEIFTIRKGRKEVKSFENTSLRYIQIDDLRNNDYLKYCVKNPKNVLCDPSDILIAWDGANAGTIGYGLKGAIGSTIAKLSTERKDVFIPYVGKFLQSKSKYLRERCTGATIPHISRNELDKIKITLPPLETQKKIAAILDKADELRCNDQKILEKYDQLARSVFLEMFGDPVTNPKGWKKSNLKASSIIFRDGPFGSNLKSEHYVNQGVRVIRLQNISINEFINNDKAYISEEHYETIKKHTCKRGDVLVATLGDPNVRACKFPIFLDKAI</sequence>
<dbReference type="PANTHER" id="PTHR30408:SF12">
    <property type="entry name" value="TYPE I RESTRICTION ENZYME MJAVIII SPECIFICITY SUBUNIT"/>
    <property type="match status" value="1"/>
</dbReference>
<feature type="non-terminal residue" evidence="5">
    <location>
        <position position="1"/>
    </location>
</feature>
<evidence type="ECO:0000313" key="5">
    <source>
        <dbReference type="EMBL" id="GAJ00414.1"/>
    </source>
</evidence>
<feature type="domain" description="Type I restriction modification DNA specificity" evidence="4">
    <location>
        <begin position="6"/>
        <end position="154"/>
    </location>
</feature>
<reference evidence="5" key="1">
    <citation type="journal article" date="2014" name="Front. Microbiol.">
        <title>High frequency of phylogenetically diverse reductive dehalogenase-homologous genes in deep subseafloor sedimentary metagenomes.</title>
        <authorList>
            <person name="Kawai M."/>
            <person name="Futagami T."/>
            <person name="Toyoda A."/>
            <person name="Takaki Y."/>
            <person name="Nishi S."/>
            <person name="Hori S."/>
            <person name="Arai W."/>
            <person name="Tsubouchi T."/>
            <person name="Morono Y."/>
            <person name="Uchiyama I."/>
            <person name="Ito T."/>
            <person name="Fujiyama A."/>
            <person name="Inagaki F."/>
            <person name="Takami H."/>
        </authorList>
    </citation>
    <scope>NUCLEOTIDE SEQUENCE</scope>
    <source>
        <strain evidence="5">Expedition CK06-06</strain>
    </source>
</reference>
<comment type="caution">
    <text evidence="5">The sequence shown here is derived from an EMBL/GenBank/DDBJ whole genome shotgun (WGS) entry which is preliminary data.</text>
</comment>
<evidence type="ECO:0000256" key="3">
    <source>
        <dbReference type="ARBA" id="ARBA00023125"/>
    </source>
</evidence>
<name>X1T595_9ZZZZ</name>
<dbReference type="InterPro" id="IPR044946">
    <property type="entry name" value="Restrct_endonuc_typeI_TRD_sf"/>
</dbReference>
<dbReference type="AlphaFoldDB" id="X1T595"/>
<feature type="non-terminal residue" evidence="5">
    <location>
        <position position="281"/>
    </location>
</feature>
<dbReference type="InterPro" id="IPR052021">
    <property type="entry name" value="Type-I_RS_S_subunit"/>
</dbReference>
<dbReference type="CDD" id="cd17263">
    <property type="entry name" value="RMtype1_S_AbaB8300I-TRD1-CR1_like"/>
    <property type="match status" value="1"/>
</dbReference>
<dbReference type="GO" id="GO:0009307">
    <property type="term" value="P:DNA restriction-modification system"/>
    <property type="evidence" value="ECO:0007669"/>
    <property type="project" value="UniProtKB-KW"/>
</dbReference>
<keyword evidence="2" id="KW-0680">Restriction system</keyword>
<gene>
    <name evidence="5" type="ORF">S12H4_29837</name>
</gene>
<evidence type="ECO:0000259" key="4">
    <source>
        <dbReference type="Pfam" id="PF01420"/>
    </source>
</evidence>
<dbReference type="GO" id="GO:0003677">
    <property type="term" value="F:DNA binding"/>
    <property type="evidence" value="ECO:0007669"/>
    <property type="project" value="UniProtKB-KW"/>
</dbReference>
<dbReference type="Pfam" id="PF01420">
    <property type="entry name" value="Methylase_S"/>
    <property type="match status" value="1"/>
</dbReference>
<dbReference type="Gene3D" id="3.90.220.20">
    <property type="entry name" value="DNA methylase specificity domains"/>
    <property type="match status" value="2"/>
</dbReference>
<accession>X1T595</accession>
<dbReference type="PANTHER" id="PTHR30408">
    <property type="entry name" value="TYPE-1 RESTRICTION ENZYME ECOKI SPECIFICITY PROTEIN"/>
    <property type="match status" value="1"/>
</dbReference>
<keyword evidence="3" id="KW-0238">DNA-binding</keyword>
<proteinExistence type="inferred from homology"/>
<evidence type="ECO:0000256" key="2">
    <source>
        <dbReference type="ARBA" id="ARBA00022747"/>
    </source>
</evidence>